<dbReference type="Proteomes" id="UP000316256">
    <property type="component" value="Unassembled WGS sequence"/>
</dbReference>
<dbReference type="RefSeq" id="WP_142099307.1">
    <property type="nucleotide sequence ID" value="NZ_VIGH01000004.1"/>
</dbReference>
<feature type="region of interest" description="Disordered" evidence="1">
    <location>
        <begin position="1"/>
        <end position="28"/>
    </location>
</feature>
<keyword evidence="2" id="KW-0472">Membrane</keyword>
<gene>
    <name evidence="3" type="ORF">FK531_11445</name>
</gene>
<comment type="caution">
    <text evidence="3">The sequence shown here is derived from an EMBL/GenBank/DDBJ whole genome shotgun (WGS) entry which is preliminary data.</text>
</comment>
<feature type="transmembrane region" description="Helical" evidence="2">
    <location>
        <begin position="217"/>
        <end position="238"/>
    </location>
</feature>
<keyword evidence="2" id="KW-1133">Transmembrane helix</keyword>
<sequence>MAVRVAPSTEPLGDAPAPTAGSQLPPSRPARLRAFGRTTPARMVSLGIGLIALALLSGTVAAVQVADRQRTLDTLLTRIEPLADASQHLYSSLSIADATATTAFLSGGLEPAAVRDRYAQAVGDAGQDLVDASAGVAADDTAARDLLTELSAGLPVYTGLVETARANNRSGYPVGSAYLSEASSMMQSTLLPLAERLHTEQSDRVVQSQDEFARPPWLAIALLVLALAALVIASILLARWTRRRLNFGLIVAAVAVAASVCWLVVAGLVSATATGHALDQGARPLTDLTTARILAQQARADEMLGLVRRELSAKYEQQFDDHLARLQAIFDDYPRSGRVEVGTAQVAAAAEASAAWSRAHRQLDSLLGSGDWTGAVTMAVGTGDRDSASHFAETDSELSDAIGQTRTELRRNVDRAVSTLTALAPGALVLAALAVAGIVSGLLPRLREYQ</sequence>
<proteinExistence type="predicted"/>
<keyword evidence="4" id="KW-1185">Reference proteome</keyword>
<reference evidence="3 4" key="1">
    <citation type="submission" date="2019-06" db="EMBL/GenBank/DDBJ databases">
        <title>Rhodococcus spaelei sp. nov., isolated from a cave.</title>
        <authorList>
            <person name="Lee S.D."/>
        </authorList>
    </citation>
    <scope>NUCLEOTIDE SEQUENCE [LARGE SCALE GENOMIC DNA]</scope>
    <source>
        <strain evidence="3 4">C9-5</strain>
    </source>
</reference>
<evidence type="ECO:0000313" key="4">
    <source>
        <dbReference type="Proteomes" id="UP000316256"/>
    </source>
</evidence>
<keyword evidence="2" id="KW-0812">Transmembrane</keyword>
<feature type="transmembrane region" description="Helical" evidence="2">
    <location>
        <begin position="422"/>
        <end position="443"/>
    </location>
</feature>
<evidence type="ECO:0000313" key="3">
    <source>
        <dbReference type="EMBL" id="TQF69342.1"/>
    </source>
</evidence>
<dbReference type="OrthoDB" id="3218196at2"/>
<evidence type="ECO:0008006" key="5">
    <source>
        <dbReference type="Google" id="ProtNLM"/>
    </source>
</evidence>
<dbReference type="AlphaFoldDB" id="A0A541BAH4"/>
<protein>
    <recommendedName>
        <fullName evidence="5">Secreted protein</fullName>
    </recommendedName>
</protein>
<evidence type="ECO:0000256" key="1">
    <source>
        <dbReference type="SAM" id="MobiDB-lite"/>
    </source>
</evidence>
<dbReference type="EMBL" id="VIGH01000004">
    <property type="protein sequence ID" value="TQF69342.1"/>
    <property type="molecule type" value="Genomic_DNA"/>
</dbReference>
<evidence type="ECO:0000256" key="2">
    <source>
        <dbReference type="SAM" id="Phobius"/>
    </source>
</evidence>
<organism evidence="3 4">
    <name type="scientific">Rhodococcus spelaei</name>
    <dbReference type="NCBI Taxonomy" id="2546320"/>
    <lineage>
        <taxon>Bacteria</taxon>
        <taxon>Bacillati</taxon>
        <taxon>Actinomycetota</taxon>
        <taxon>Actinomycetes</taxon>
        <taxon>Mycobacteriales</taxon>
        <taxon>Nocardiaceae</taxon>
        <taxon>Rhodococcus</taxon>
    </lineage>
</organism>
<feature type="transmembrane region" description="Helical" evidence="2">
    <location>
        <begin position="43"/>
        <end position="66"/>
    </location>
</feature>
<name>A0A541BAH4_9NOCA</name>
<feature type="transmembrane region" description="Helical" evidence="2">
    <location>
        <begin position="245"/>
        <end position="269"/>
    </location>
</feature>
<accession>A0A541BAH4</accession>